<feature type="signal peptide" evidence="8">
    <location>
        <begin position="1"/>
        <end position="38"/>
    </location>
</feature>
<keyword evidence="6" id="KW-0472">Membrane</keyword>
<dbReference type="Proteomes" id="UP000786693">
    <property type="component" value="Unassembled WGS sequence"/>
</dbReference>
<dbReference type="Gene3D" id="1.20.1600.10">
    <property type="entry name" value="Outer membrane efflux proteins (OEP)"/>
    <property type="match status" value="1"/>
</dbReference>
<keyword evidence="5" id="KW-0812">Transmembrane</keyword>
<comment type="caution">
    <text evidence="9">The sequence shown here is derived from an EMBL/GenBank/DDBJ whole genome shotgun (WGS) entry which is preliminary data.</text>
</comment>
<dbReference type="PANTHER" id="PTHR30026:SF22">
    <property type="entry name" value="OUTER MEMBRANE EFFLUX PROTEIN"/>
    <property type="match status" value="1"/>
</dbReference>
<protein>
    <submittedName>
        <fullName evidence="9">Transporter</fullName>
    </submittedName>
</protein>
<evidence type="ECO:0000256" key="7">
    <source>
        <dbReference type="ARBA" id="ARBA00023237"/>
    </source>
</evidence>
<evidence type="ECO:0000256" key="1">
    <source>
        <dbReference type="ARBA" id="ARBA00004442"/>
    </source>
</evidence>
<gene>
    <name evidence="9" type="ORF">JANAI62_36050</name>
</gene>
<evidence type="ECO:0000313" key="9">
    <source>
        <dbReference type="EMBL" id="GIT96982.1"/>
    </source>
</evidence>
<dbReference type="InterPro" id="IPR003423">
    <property type="entry name" value="OMP_efflux"/>
</dbReference>
<keyword evidence="4" id="KW-1134">Transmembrane beta strand</keyword>
<evidence type="ECO:0000256" key="6">
    <source>
        <dbReference type="ARBA" id="ARBA00023136"/>
    </source>
</evidence>
<dbReference type="Pfam" id="PF02321">
    <property type="entry name" value="OEP"/>
    <property type="match status" value="2"/>
</dbReference>
<evidence type="ECO:0000256" key="2">
    <source>
        <dbReference type="ARBA" id="ARBA00007613"/>
    </source>
</evidence>
<evidence type="ECO:0000313" key="10">
    <source>
        <dbReference type="Proteomes" id="UP000786693"/>
    </source>
</evidence>
<evidence type="ECO:0000256" key="3">
    <source>
        <dbReference type="ARBA" id="ARBA00022448"/>
    </source>
</evidence>
<proteinExistence type="inferred from homology"/>
<evidence type="ECO:0000256" key="4">
    <source>
        <dbReference type="ARBA" id="ARBA00022452"/>
    </source>
</evidence>
<dbReference type="EMBL" id="BPFH01000009">
    <property type="protein sequence ID" value="GIT96982.1"/>
    <property type="molecule type" value="Genomic_DNA"/>
</dbReference>
<keyword evidence="3" id="KW-0813">Transport</keyword>
<dbReference type="InterPro" id="IPR010130">
    <property type="entry name" value="T1SS_OMP_TolC"/>
</dbReference>
<reference evidence="9 10" key="1">
    <citation type="submission" date="2021-05" db="EMBL/GenBank/DDBJ databases">
        <title>Bacteria Genome sequencing.</title>
        <authorList>
            <person name="Takabe Y."/>
            <person name="Nakajima Y."/>
            <person name="Suzuki S."/>
            <person name="Shiozaki T."/>
        </authorList>
    </citation>
    <scope>NUCLEOTIDE SEQUENCE [LARGE SCALE GENOMIC DNA]</scope>
    <source>
        <strain evidence="9 10">AI_62</strain>
    </source>
</reference>
<organism evidence="9 10">
    <name type="scientific">Jannaschia pagri</name>
    <dbReference type="NCBI Taxonomy" id="2829797"/>
    <lineage>
        <taxon>Bacteria</taxon>
        <taxon>Pseudomonadati</taxon>
        <taxon>Pseudomonadota</taxon>
        <taxon>Alphaproteobacteria</taxon>
        <taxon>Rhodobacterales</taxon>
        <taxon>Roseobacteraceae</taxon>
        <taxon>Jannaschia</taxon>
    </lineage>
</organism>
<comment type="similarity">
    <text evidence="2">Belongs to the outer membrane factor (OMF) (TC 1.B.17) family.</text>
</comment>
<dbReference type="SUPFAM" id="SSF56954">
    <property type="entry name" value="Outer membrane efflux proteins (OEP)"/>
    <property type="match status" value="1"/>
</dbReference>
<feature type="chain" id="PRO_5046220256" evidence="8">
    <location>
        <begin position="39"/>
        <end position="469"/>
    </location>
</feature>
<dbReference type="NCBIfam" id="TIGR01844">
    <property type="entry name" value="type_I_sec_TolC"/>
    <property type="match status" value="1"/>
</dbReference>
<sequence length="469" mass="50185">MRVKVLPAHRTAMRGLRRASAAAVFGAVTLLSAGTAVAESLTDTFIQAYNASPILDQQRLLLRTLDEDVAVAVSAMRPVVSGQANITETFNDDGNSSTGGSLSLILDYTLADGGQRLMRIGAAKEAVLAARYGLVQQEQQILLNAADAYLGLLQALRNVDLRESNLRLLQQQLQAARDRFEVGEVTRTDVTIAQARLASAQSLLANARGQVDIQRETYRLVTGTLPTGRLLAPPPPPQLPSSVEQAQALALQVNPTIIALQHEVVAATLLADAAEADRLPSVGLRGTLGDSRQNGTTGSLSITGTVPIYNGGRLSALNRRAIANAQATRSELAQQARAVTEGVGRSWALLRIARAQITASQQQVRSAQLAFEGFREEAQLGARTTLDVLDAEQELLDARTSALEAEIDAQLAVYQVLAAIGLMTTDHLGLNVRRYDPTQYYNSVSNAPAISPSEQGGRLDSVLRRFGRN</sequence>
<evidence type="ECO:0000256" key="5">
    <source>
        <dbReference type="ARBA" id="ARBA00022692"/>
    </source>
</evidence>
<keyword evidence="7" id="KW-0998">Cell outer membrane</keyword>
<accession>A0ABQ4NRE2</accession>
<comment type="subcellular location">
    <subcellularLocation>
        <location evidence="1">Cell outer membrane</location>
    </subcellularLocation>
</comment>
<evidence type="ECO:0000256" key="8">
    <source>
        <dbReference type="SAM" id="SignalP"/>
    </source>
</evidence>
<dbReference type="PANTHER" id="PTHR30026">
    <property type="entry name" value="OUTER MEMBRANE PROTEIN TOLC"/>
    <property type="match status" value="1"/>
</dbReference>
<name>A0ABQ4NRE2_9RHOB</name>
<keyword evidence="10" id="KW-1185">Reference proteome</keyword>
<dbReference type="InterPro" id="IPR051906">
    <property type="entry name" value="TolC-like"/>
</dbReference>
<dbReference type="RefSeq" id="WP_220750467.1">
    <property type="nucleotide sequence ID" value="NZ_BPFH01000009.1"/>
</dbReference>
<keyword evidence="8" id="KW-0732">Signal</keyword>